<name>A0A1M6Z395_9FLAO</name>
<dbReference type="Gene3D" id="3.40.50.1820">
    <property type="entry name" value="alpha/beta hydrolase"/>
    <property type="match status" value="1"/>
</dbReference>
<dbReference type="PANTHER" id="PTHR48098">
    <property type="entry name" value="ENTEROCHELIN ESTERASE-RELATED"/>
    <property type="match status" value="1"/>
</dbReference>
<dbReference type="InterPro" id="IPR050583">
    <property type="entry name" value="Mycobacterial_A85_antigen"/>
</dbReference>
<dbReference type="PROSITE" id="PS51257">
    <property type="entry name" value="PROKAR_LIPOPROTEIN"/>
    <property type="match status" value="1"/>
</dbReference>
<reference evidence="1" key="5">
    <citation type="submission" date="2024-05" db="EMBL/GenBank/DDBJ databases">
        <authorList>
            <person name="Sun Q."/>
            <person name="Zhou Y."/>
        </authorList>
    </citation>
    <scope>NUCLEOTIDE SEQUENCE</scope>
    <source>
        <strain evidence="1">CGMCC 1.12707</strain>
    </source>
</reference>
<dbReference type="Proteomes" id="UP000184120">
    <property type="component" value="Unassembled WGS sequence"/>
</dbReference>
<dbReference type="PANTHER" id="PTHR48098:SF6">
    <property type="entry name" value="FERRI-BACILLIBACTIN ESTERASE BESA"/>
    <property type="match status" value="1"/>
</dbReference>
<evidence type="ECO:0000313" key="1">
    <source>
        <dbReference type="EMBL" id="GGE87305.1"/>
    </source>
</evidence>
<gene>
    <name evidence="1" type="ORF">GCM10010984_01370</name>
    <name evidence="2" type="ORF">SAMN05443634_107150</name>
</gene>
<keyword evidence="4" id="KW-1185">Reference proteome</keyword>
<sequence length="274" mass="31493">MKHMLKVFTVLISTLFILQGCKIKRAAPSDSIPQHETFTINSEKLNEKRVINVWVPKDYTKSTDSLTVVYMPDGGIQEDFPHVANTLKKLIKDKKIEPVILVGIENIQRRKDLTPKTEVEDDKKVAPIVGGSSDFRDFINDELFPEIEKRFRTKNYKAIIGESLAGLFITETFLESPQMFDVYIAIDPSLWWNNQYSVKTAKQNLEKLSSKPIKYWFAASDAGDINRNTVQFENILKTTNLPQLKWFYSNEAKETHATIYRATEEKALIWGLGK</sequence>
<dbReference type="Pfam" id="PF00756">
    <property type="entry name" value="Esterase"/>
    <property type="match status" value="1"/>
</dbReference>
<evidence type="ECO:0000313" key="4">
    <source>
        <dbReference type="Proteomes" id="UP000650994"/>
    </source>
</evidence>
<evidence type="ECO:0000313" key="3">
    <source>
        <dbReference type="Proteomes" id="UP000184120"/>
    </source>
</evidence>
<dbReference type="Proteomes" id="UP000650994">
    <property type="component" value="Unassembled WGS sequence"/>
</dbReference>
<reference evidence="4" key="4">
    <citation type="journal article" date="2019" name="Int. J. Syst. Evol. Microbiol.">
        <title>The Global Catalogue of Microorganisms (GCM) 10K type strain sequencing project: providing services to taxonomists for standard genome sequencing and annotation.</title>
        <authorList>
            <consortium name="The Broad Institute Genomics Platform"/>
            <consortium name="The Broad Institute Genome Sequencing Center for Infectious Disease"/>
            <person name="Wu L."/>
            <person name="Ma J."/>
        </authorList>
    </citation>
    <scope>NUCLEOTIDE SEQUENCE [LARGE SCALE GENOMIC DNA]</scope>
    <source>
        <strain evidence="4">CGMCC 1.12707</strain>
    </source>
</reference>
<evidence type="ECO:0000313" key="2">
    <source>
        <dbReference type="EMBL" id="SHL24996.1"/>
    </source>
</evidence>
<proteinExistence type="predicted"/>
<dbReference type="OrthoDB" id="9784036at2"/>
<dbReference type="EMBL" id="FRBH01000007">
    <property type="protein sequence ID" value="SHL24996.1"/>
    <property type="molecule type" value="Genomic_DNA"/>
</dbReference>
<accession>A0A1M6Z395</accession>
<dbReference type="STRING" id="1434701.SAMN05443634_107150"/>
<dbReference type="InterPro" id="IPR029058">
    <property type="entry name" value="AB_hydrolase_fold"/>
</dbReference>
<reference evidence="3" key="3">
    <citation type="submission" date="2016-11" db="EMBL/GenBank/DDBJ databases">
        <authorList>
            <person name="Varghese N."/>
            <person name="Submissions S."/>
        </authorList>
    </citation>
    <scope>NUCLEOTIDE SEQUENCE [LARGE SCALE GENOMIC DNA]</scope>
    <source>
        <strain evidence="3">DSM 27989</strain>
    </source>
</reference>
<dbReference type="InterPro" id="IPR000801">
    <property type="entry name" value="Esterase-like"/>
</dbReference>
<reference evidence="2" key="2">
    <citation type="submission" date="2016-11" db="EMBL/GenBank/DDBJ databases">
        <authorList>
            <person name="Jaros S."/>
            <person name="Januszkiewicz K."/>
            <person name="Wedrychowicz H."/>
        </authorList>
    </citation>
    <scope>NUCLEOTIDE SEQUENCE [LARGE SCALE GENOMIC DNA]</scope>
    <source>
        <strain evidence="2">DSM 27989</strain>
    </source>
</reference>
<dbReference type="SUPFAM" id="SSF53474">
    <property type="entry name" value="alpha/beta-Hydrolases"/>
    <property type="match status" value="1"/>
</dbReference>
<dbReference type="RefSeq" id="WP_072932294.1">
    <property type="nucleotide sequence ID" value="NZ_BMFL01000001.1"/>
</dbReference>
<organism evidence="2 3">
    <name type="scientific">Chishuiella changwenlii</name>
    <dbReference type="NCBI Taxonomy" id="1434701"/>
    <lineage>
        <taxon>Bacteria</taxon>
        <taxon>Pseudomonadati</taxon>
        <taxon>Bacteroidota</taxon>
        <taxon>Flavobacteriia</taxon>
        <taxon>Flavobacteriales</taxon>
        <taxon>Weeksellaceae</taxon>
        <taxon>Chishuiella</taxon>
    </lineage>
</organism>
<protein>
    <submittedName>
        <fullName evidence="1">Esterase</fullName>
    </submittedName>
</protein>
<reference evidence="1" key="1">
    <citation type="journal article" date="2014" name="Int. J. Syst. Evol. Microbiol.">
        <title>Complete genome of a new Firmicutes species belonging to the dominant human colonic microbiota ('Ruminococcus bicirculans') reveals two chromosomes and a selective capacity to utilize plant glucans.</title>
        <authorList>
            <consortium name="NISC Comparative Sequencing Program"/>
            <person name="Wegmann U."/>
            <person name="Louis P."/>
            <person name="Goesmann A."/>
            <person name="Henrissat B."/>
            <person name="Duncan S.H."/>
            <person name="Flint H.J."/>
        </authorList>
    </citation>
    <scope>NUCLEOTIDE SEQUENCE</scope>
    <source>
        <strain evidence="1">CGMCC 1.12707</strain>
    </source>
</reference>
<dbReference type="AlphaFoldDB" id="A0A1M6Z395"/>
<dbReference type="EMBL" id="BMFL01000001">
    <property type="protein sequence ID" value="GGE87305.1"/>
    <property type="molecule type" value="Genomic_DNA"/>
</dbReference>